<keyword evidence="4 7" id="KW-0862">Zinc</keyword>
<evidence type="ECO:0000256" key="7">
    <source>
        <dbReference type="PIRSR" id="PIRSR627057-2"/>
    </source>
</evidence>
<dbReference type="Pfam" id="PF16491">
    <property type="entry name" value="Peptidase_M48_N"/>
    <property type="match status" value="1"/>
</dbReference>
<comment type="caution">
    <text evidence="12">The sequence shown here is derived from an EMBL/GenBank/DDBJ whole genome shotgun (WGS) entry which is preliminary data.</text>
</comment>
<feature type="binding site" evidence="7">
    <location>
        <position position="437"/>
    </location>
    <ligand>
        <name>Zn(2+)</name>
        <dbReference type="ChEBI" id="CHEBI:29105"/>
        <note>catalytic</note>
    </ligand>
</feature>
<evidence type="ECO:0000313" key="13">
    <source>
        <dbReference type="Proteomes" id="UP000316706"/>
    </source>
</evidence>
<evidence type="ECO:0000256" key="4">
    <source>
        <dbReference type="ARBA" id="ARBA00022833"/>
    </source>
</evidence>
<evidence type="ECO:0000259" key="11">
    <source>
        <dbReference type="Pfam" id="PF16491"/>
    </source>
</evidence>
<dbReference type="GO" id="GO:0004222">
    <property type="term" value="F:metalloendopeptidase activity"/>
    <property type="evidence" value="ECO:0007669"/>
    <property type="project" value="InterPro"/>
</dbReference>
<dbReference type="AlphaFoldDB" id="A0A543IHU7"/>
<dbReference type="InterPro" id="IPR032456">
    <property type="entry name" value="Peptidase_M48_N"/>
</dbReference>
<accession>A0A543IHU7</accession>
<feature type="transmembrane region" description="Helical" evidence="9">
    <location>
        <begin position="221"/>
        <end position="240"/>
    </location>
</feature>
<evidence type="ECO:0000256" key="3">
    <source>
        <dbReference type="ARBA" id="ARBA00022801"/>
    </source>
</evidence>
<feature type="active site" evidence="6">
    <location>
        <position position="349"/>
    </location>
</feature>
<proteinExistence type="predicted"/>
<evidence type="ECO:0000256" key="9">
    <source>
        <dbReference type="SAM" id="Phobius"/>
    </source>
</evidence>
<evidence type="ECO:0000256" key="5">
    <source>
        <dbReference type="ARBA" id="ARBA00023049"/>
    </source>
</evidence>
<feature type="transmembrane region" description="Helical" evidence="9">
    <location>
        <begin position="175"/>
        <end position="196"/>
    </location>
</feature>
<dbReference type="Gene3D" id="3.30.2010.10">
    <property type="entry name" value="Metalloproteases ('zincins'), catalytic domain"/>
    <property type="match status" value="1"/>
</dbReference>
<sequence>MSEAQADEDPAAPGSGRRERRSAGSRDGRARSEEQSQSDEQARSEGCAPLSAGSLRRPRMAAAVAAAVLFAALGAVLAVTTPWDPLPGPVPGGHAEPDPALDFSPAEIARSRAFDAALTPPAYAGLVTGLALILVLGLTPLGARFIGLVTGGARRPHPSSGNAPRRGLRHWAPRVLIATAALTVLLRVAGLPFGIWRETVLRRYGLSTQSWPEWLVDQLKSLGVTYVVYAVALLLLYAVVRRFPRYWWTGAAAGGFLLVILVSFVYPIAVEPVFNRFHSLQEGPLRTSLLAMAERDGVPVEDVLVADASRRTTSLNAYVSGFGSTRRIVLYDTLLKSPPARVESIVGHELGHAKRNDVLWGTLVGALGVAGAMCLLHLLMTSPRLLRRAGVDPGGPPGRRSGAGAADPRSVALVLALVAAGTQISAPVQNLVSRRIEARADVHALNLTRDPATFVSMQHELSVRNISDLSPDPVERLLWSSHPAGPERIAMARDWARAHGTPEPPPLRD</sequence>
<keyword evidence="9" id="KW-0472">Membrane</keyword>
<feature type="transmembrane region" description="Helical" evidence="9">
    <location>
        <begin position="247"/>
        <end position="269"/>
    </location>
</feature>
<name>A0A543IHU7_9ACTN</name>
<dbReference type="Proteomes" id="UP000316706">
    <property type="component" value="Unassembled WGS sequence"/>
</dbReference>
<evidence type="ECO:0000256" key="2">
    <source>
        <dbReference type="ARBA" id="ARBA00022723"/>
    </source>
</evidence>
<feature type="region of interest" description="Disordered" evidence="8">
    <location>
        <begin position="1"/>
        <end position="51"/>
    </location>
</feature>
<feature type="binding site" evidence="7">
    <location>
        <position position="348"/>
    </location>
    <ligand>
        <name>Zn(2+)</name>
        <dbReference type="ChEBI" id="CHEBI:29105"/>
        <note>catalytic</note>
    </ligand>
</feature>
<comment type="cofactor">
    <cofactor evidence="7">
        <name>Zn(2+)</name>
        <dbReference type="ChEBI" id="CHEBI:29105"/>
    </cofactor>
    <text evidence="7">Binds 1 zinc ion per subunit.</text>
</comment>
<dbReference type="PANTHER" id="PTHR10120">
    <property type="entry name" value="CAAX PRENYL PROTEASE 1"/>
    <property type="match status" value="1"/>
</dbReference>
<feature type="domain" description="Peptidase M48" evidence="10">
    <location>
        <begin position="281"/>
        <end position="495"/>
    </location>
</feature>
<feature type="transmembrane region" description="Helical" evidence="9">
    <location>
        <begin position="358"/>
        <end position="379"/>
    </location>
</feature>
<evidence type="ECO:0000313" key="12">
    <source>
        <dbReference type="EMBL" id="TQM70159.1"/>
    </source>
</evidence>
<evidence type="ECO:0000256" key="6">
    <source>
        <dbReference type="PIRSR" id="PIRSR627057-1"/>
    </source>
</evidence>
<feature type="transmembrane region" description="Helical" evidence="9">
    <location>
        <begin position="122"/>
        <end position="146"/>
    </location>
</feature>
<feature type="active site" description="Proton donor" evidence="6">
    <location>
        <position position="441"/>
    </location>
</feature>
<feature type="compositionally biased region" description="Basic and acidic residues" evidence="8">
    <location>
        <begin position="21"/>
        <end position="34"/>
    </location>
</feature>
<dbReference type="Pfam" id="PF01435">
    <property type="entry name" value="Peptidase_M48"/>
    <property type="match status" value="1"/>
</dbReference>
<organism evidence="12 13">
    <name type="scientific">Actinomadura hallensis</name>
    <dbReference type="NCBI Taxonomy" id="337895"/>
    <lineage>
        <taxon>Bacteria</taxon>
        <taxon>Bacillati</taxon>
        <taxon>Actinomycetota</taxon>
        <taxon>Actinomycetes</taxon>
        <taxon>Streptosporangiales</taxon>
        <taxon>Thermomonosporaceae</taxon>
        <taxon>Actinomadura</taxon>
    </lineage>
</organism>
<dbReference type="GO" id="GO:0071586">
    <property type="term" value="P:CAAX-box protein processing"/>
    <property type="evidence" value="ECO:0007669"/>
    <property type="project" value="InterPro"/>
</dbReference>
<keyword evidence="5" id="KW-0482">Metalloprotease</keyword>
<dbReference type="CDD" id="cd07343">
    <property type="entry name" value="M48A_Zmpste24p_like"/>
    <property type="match status" value="1"/>
</dbReference>
<evidence type="ECO:0000259" key="10">
    <source>
        <dbReference type="Pfam" id="PF01435"/>
    </source>
</evidence>
<keyword evidence="9" id="KW-1133">Transmembrane helix</keyword>
<dbReference type="GO" id="GO:0046872">
    <property type="term" value="F:metal ion binding"/>
    <property type="evidence" value="ECO:0007669"/>
    <property type="project" value="UniProtKB-KW"/>
</dbReference>
<keyword evidence="2 7" id="KW-0479">Metal-binding</keyword>
<evidence type="ECO:0000256" key="8">
    <source>
        <dbReference type="SAM" id="MobiDB-lite"/>
    </source>
</evidence>
<feature type="transmembrane region" description="Helical" evidence="9">
    <location>
        <begin position="60"/>
        <end position="79"/>
    </location>
</feature>
<feature type="domain" description="CAAX prenyl protease 1 N-terminal" evidence="11">
    <location>
        <begin position="174"/>
        <end position="276"/>
    </location>
</feature>
<protein>
    <submittedName>
        <fullName evidence="12">STE24 endopeptidase</fullName>
    </submittedName>
</protein>
<keyword evidence="9" id="KW-0812">Transmembrane</keyword>
<keyword evidence="1" id="KW-0645">Protease</keyword>
<dbReference type="EMBL" id="VFPO01000001">
    <property type="protein sequence ID" value="TQM70159.1"/>
    <property type="molecule type" value="Genomic_DNA"/>
</dbReference>
<feature type="compositionally biased region" description="Acidic residues" evidence="8">
    <location>
        <begin position="1"/>
        <end position="10"/>
    </location>
</feature>
<dbReference type="InterPro" id="IPR027057">
    <property type="entry name" value="CAXX_Prtase_1"/>
</dbReference>
<dbReference type="RefSeq" id="WP_246077418.1">
    <property type="nucleotide sequence ID" value="NZ_VFPO01000001.1"/>
</dbReference>
<gene>
    <name evidence="12" type="ORF">FHX41_3878</name>
</gene>
<keyword evidence="3" id="KW-0378">Hydrolase</keyword>
<keyword evidence="13" id="KW-1185">Reference proteome</keyword>
<evidence type="ECO:0000256" key="1">
    <source>
        <dbReference type="ARBA" id="ARBA00022670"/>
    </source>
</evidence>
<reference evidence="12 13" key="1">
    <citation type="submission" date="2019-06" db="EMBL/GenBank/DDBJ databases">
        <title>Sequencing the genomes of 1000 actinobacteria strains.</title>
        <authorList>
            <person name="Klenk H.-P."/>
        </authorList>
    </citation>
    <scope>NUCLEOTIDE SEQUENCE [LARGE SCALE GENOMIC DNA]</scope>
    <source>
        <strain evidence="12 13">DSM 45043</strain>
    </source>
</reference>
<dbReference type="InterPro" id="IPR001915">
    <property type="entry name" value="Peptidase_M48"/>
</dbReference>
<feature type="binding site" evidence="7">
    <location>
        <position position="352"/>
    </location>
    <ligand>
        <name>Zn(2+)</name>
        <dbReference type="ChEBI" id="CHEBI:29105"/>
        <note>catalytic</note>
    </ligand>
</feature>